<dbReference type="OrthoDB" id="549336at2759"/>
<sequence length="276" mass="30605">MSQVTLYVPKWVVSAKIFPKLLDVHELNVLSYEDANQTVAHADLLFFVTAEGHLVGLSPHVVHAIESHGFPASWWLGINTVHLRSNGSLVCTGLRNETLKQPWGFAVQGTIDKARRHYDVLYDPLLSLLNTSGSVPFVKIVGQLHTPLDIPPPLKDVIRLYINLPFDQYFNLIECSQALLPVFGSSSYVKNKFSSTVLASLISAVPVLADDALLSAYSFLSEATAFKQMSNETVVDAMQRISKLPWIDHQIRRDNLVDLAERLNVAAGSFLVNLLT</sequence>
<comment type="caution">
    <text evidence="1">The sequence shown here is derived from an EMBL/GenBank/DDBJ whole genome shotgun (WGS) entry which is preliminary data.</text>
</comment>
<accession>A0A150GQ85</accession>
<evidence type="ECO:0000313" key="1">
    <source>
        <dbReference type="EMBL" id="KXZ51997.1"/>
    </source>
</evidence>
<dbReference type="Proteomes" id="UP000075714">
    <property type="component" value="Unassembled WGS sequence"/>
</dbReference>
<proteinExistence type="predicted"/>
<keyword evidence="2" id="KW-1185">Reference proteome</keyword>
<evidence type="ECO:0000313" key="2">
    <source>
        <dbReference type="Proteomes" id="UP000075714"/>
    </source>
</evidence>
<reference evidence="2" key="1">
    <citation type="journal article" date="2016" name="Nat. Commun.">
        <title>The Gonium pectorale genome demonstrates co-option of cell cycle regulation during the evolution of multicellularity.</title>
        <authorList>
            <person name="Hanschen E.R."/>
            <person name="Marriage T.N."/>
            <person name="Ferris P.J."/>
            <person name="Hamaji T."/>
            <person name="Toyoda A."/>
            <person name="Fujiyama A."/>
            <person name="Neme R."/>
            <person name="Noguchi H."/>
            <person name="Minakuchi Y."/>
            <person name="Suzuki M."/>
            <person name="Kawai-Toyooka H."/>
            <person name="Smith D.R."/>
            <person name="Sparks H."/>
            <person name="Anderson J."/>
            <person name="Bakaric R."/>
            <person name="Luria V."/>
            <person name="Karger A."/>
            <person name="Kirschner M.W."/>
            <person name="Durand P.M."/>
            <person name="Michod R.E."/>
            <person name="Nozaki H."/>
            <person name="Olson B.J."/>
        </authorList>
    </citation>
    <scope>NUCLEOTIDE SEQUENCE [LARGE SCALE GENOMIC DNA]</scope>
    <source>
        <strain evidence="2">NIES-2863</strain>
    </source>
</reference>
<organism evidence="1 2">
    <name type="scientific">Gonium pectorale</name>
    <name type="common">Green alga</name>
    <dbReference type="NCBI Taxonomy" id="33097"/>
    <lineage>
        <taxon>Eukaryota</taxon>
        <taxon>Viridiplantae</taxon>
        <taxon>Chlorophyta</taxon>
        <taxon>core chlorophytes</taxon>
        <taxon>Chlorophyceae</taxon>
        <taxon>CS clade</taxon>
        <taxon>Chlamydomonadales</taxon>
        <taxon>Volvocaceae</taxon>
        <taxon>Gonium</taxon>
    </lineage>
</organism>
<name>A0A150GQ85_GONPE</name>
<protein>
    <submittedName>
        <fullName evidence="1">Uncharacterized protein</fullName>
    </submittedName>
</protein>
<dbReference type="EMBL" id="LSYV01000011">
    <property type="protein sequence ID" value="KXZ51997.1"/>
    <property type="molecule type" value="Genomic_DNA"/>
</dbReference>
<dbReference type="AlphaFoldDB" id="A0A150GQ85"/>
<gene>
    <name evidence="1" type="ORF">GPECTOR_10g1019</name>
</gene>